<dbReference type="AlphaFoldDB" id="Q759N9"/>
<evidence type="ECO:0000256" key="2">
    <source>
        <dbReference type="SAM" id="MobiDB-lite"/>
    </source>
</evidence>
<dbReference type="InterPro" id="IPR009057">
    <property type="entry name" value="Homeodomain-like_sf"/>
</dbReference>
<reference evidence="5" key="2">
    <citation type="journal article" date="2013" name="G3 (Bethesda)">
        <title>Genomes of Ashbya fungi isolated from insects reveal four mating-type loci, numerous translocations, lack of transposons, and distinct gene duplications.</title>
        <authorList>
            <person name="Dietrich F.S."/>
            <person name="Voegeli S."/>
            <person name="Kuo S."/>
            <person name="Philippsen P."/>
        </authorList>
    </citation>
    <scope>GENOME REANNOTATION</scope>
    <source>
        <strain evidence="5">ATCC 10895 / CBS 109.51 / FGSC 9923 / NRRL Y-1056</strain>
    </source>
</reference>
<protein>
    <submittedName>
        <fullName evidence="4">ADR236Wp</fullName>
    </submittedName>
</protein>
<organism evidence="4 5">
    <name type="scientific">Eremothecium gossypii (strain ATCC 10895 / CBS 109.51 / FGSC 9923 / NRRL Y-1056)</name>
    <name type="common">Yeast</name>
    <name type="synonym">Ashbya gossypii</name>
    <dbReference type="NCBI Taxonomy" id="284811"/>
    <lineage>
        <taxon>Eukaryota</taxon>
        <taxon>Fungi</taxon>
        <taxon>Dikarya</taxon>
        <taxon>Ascomycota</taxon>
        <taxon>Saccharomycotina</taxon>
        <taxon>Saccharomycetes</taxon>
        <taxon>Saccharomycetales</taxon>
        <taxon>Saccharomycetaceae</taxon>
        <taxon>Eremothecium</taxon>
    </lineage>
</organism>
<dbReference type="GO" id="GO:0003677">
    <property type="term" value="F:DNA binding"/>
    <property type="evidence" value="ECO:0000318"/>
    <property type="project" value="GO_Central"/>
</dbReference>
<dbReference type="PROSITE" id="PS51253">
    <property type="entry name" value="HTH_CENPB"/>
    <property type="match status" value="1"/>
</dbReference>
<dbReference type="SUPFAM" id="SSF46689">
    <property type="entry name" value="Homeodomain-like"/>
    <property type="match status" value="1"/>
</dbReference>
<dbReference type="KEGG" id="ago:AGOS_ADR236W"/>
<dbReference type="EMBL" id="AE016817">
    <property type="protein sequence ID" value="AAS52156.1"/>
    <property type="molecule type" value="Genomic_DNA"/>
</dbReference>
<evidence type="ECO:0000256" key="1">
    <source>
        <dbReference type="ARBA" id="ARBA00023125"/>
    </source>
</evidence>
<dbReference type="PANTHER" id="PTHR19303">
    <property type="entry name" value="TRANSPOSON"/>
    <property type="match status" value="1"/>
</dbReference>
<dbReference type="STRING" id="284811.Q759N9"/>
<evidence type="ECO:0000259" key="3">
    <source>
        <dbReference type="PROSITE" id="PS51253"/>
    </source>
</evidence>
<dbReference type="GO" id="GO:0005634">
    <property type="term" value="C:nucleus"/>
    <property type="evidence" value="ECO:0000318"/>
    <property type="project" value="GO_Central"/>
</dbReference>
<sequence>MSIGHGASGTATNAAAMNLAGAEPPFIAPRPPRATLEQRIQILDLYHSTKMTQAQVVNRFRDQVSISGSTLSEWVKREQELRERYRELQSRQIAKAKKEKNKSSYKYSRMNEMMDHYLCMLREKNIQITEGILRDCWQRYARQLGVTDPKRLKSFSNGWLTQFKKRHGLKLKQNDRACLKEEHPDQMAQPQVLQEPPVGGTGGLFTSTASGSENKYMQHGYQGMASGPVPDMTAVADVKMIPQDSACIMKNVFEVSNSAPTKAMADISKAAPGHLRQYDRDQQLQDITLEDCNSSIAGTTGRLIGRLPKEHGYQFNSELVDPVHPPNEVPINPPVNGCIPQAGVIGEVEFERFLTKYAQDFMALNGDKYPQSHFLLRQLTQAFQREKNYNADERLKRLVYEPLMTNDPLYLMSLQ</sequence>
<dbReference type="InterPro" id="IPR050863">
    <property type="entry name" value="CenT-Element_Derived"/>
</dbReference>
<evidence type="ECO:0000313" key="4">
    <source>
        <dbReference type="EMBL" id="AAS52156.1"/>
    </source>
</evidence>
<accession>Q759N9</accession>
<dbReference type="InParanoid" id="Q759N9"/>
<feature type="region of interest" description="Disordered" evidence="2">
    <location>
        <begin position="182"/>
        <end position="209"/>
    </location>
</feature>
<gene>
    <name evidence="4" type="ORF">AGOS_ADR236W</name>
</gene>
<dbReference type="PANTHER" id="PTHR19303:SF73">
    <property type="entry name" value="PROTEIN PDC2"/>
    <property type="match status" value="1"/>
</dbReference>
<dbReference type="eggNOG" id="ENOG502S0EG">
    <property type="taxonomic scope" value="Eukaryota"/>
</dbReference>
<dbReference type="InterPro" id="IPR006600">
    <property type="entry name" value="HTH_CenpB_DNA-bd_dom"/>
</dbReference>
<dbReference type="HOGENOM" id="CLU_634645_0_0_1"/>
<dbReference type="RefSeq" id="NP_984332.1">
    <property type="nucleotide sequence ID" value="NM_209685.1"/>
</dbReference>
<dbReference type="GeneID" id="4620494"/>
<evidence type="ECO:0000313" key="5">
    <source>
        <dbReference type="Proteomes" id="UP000000591"/>
    </source>
</evidence>
<keyword evidence="5" id="KW-1185">Reference proteome</keyword>
<dbReference type="Pfam" id="PF03221">
    <property type="entry name" value="HTH_Tnp_Tc5"/>
    <property type="match status" value="1"/>
</dbReference>
<feature type="domain" description="HTH CENPB-type" evidence="3">
    <location>
        <begin position="98"/>
        <end position="173"/>
    </location>
</feature>
<keyword evidence="1" id="KW-0238">DNA-binding</keyword>
<proteinExistence type="predicted"/>
<dbReference type="Proteomes" id="UP000000591">
    <property type="component" value="Chromosome IV"/>
</dbReference>
<name>Q759N9_EREGS</name>
<dbReference type="OrthoDB" id="2507562at2759"/>
<reference evidence="4 5" key="1">
    <citation type="journal article" date="2004" name="Science">
        <title>The Ashbya gossypii genome as a tool for mapping the ancient Saccharomyces cerevisiae genome.</title>
        <authorList>
            <person name="Dietrich F.S."/>
            <person name="Voegeli S."/>
            <person name="Brachat S."/>
            <person name="Lerch A."/>
            <person name="Gates K."/>
            <person name="Steiner S."/>
            <person name="Mohr C."/>
            <person name="Pohlmann R."/>
            <person name="Luedi P."/>
            <person name="Choi S."/>
            <person name="Wing R.A."/>
            <person name="Flavier A."/>
            <person name="Gaffney T.D."/>
            <person name="Philippsen P."/>
        </authorList>
    </citation>
    <scope>NUCLEOTIDE SEQUENCE [LARGE SCALE GENOMIC DNA]</scope>
    <source>
        <strain evidence="5">ATCC 10895 / CBS 109.51 / FGSC 9923 / NRRL Y-1056</strain>
    </source>
</reference>
<dbReference type="Gene3D" id="1.10.10.60">
    <property type="entry name" value="Homeodomain-like"/>
    <property type="match status" value="1"/>
</dbReference>
<dbReference type="SMART" id="SM00674">
    <property type="entry name" value="CENPB"/>
    <property type="match status" value="1"/>
</dbReference>